<comment type="caution">
    <text evidence="4">The sequence shown here is derived from an EMBL/GenBank/DDBJ whole genome shotgun (WGS) entry which is preliminary data.</text>
</comment>
<dbReference type="EMBL" id="JBFATE010000001">
    <property type="protein sequence ID" value="MEV5244315.1"/>
    <property type="molecule type" value="Genomic_DNA"/>
</dbReference>
<dbReference type="InterPro" id="IPR025847">
    <property type="entry name" value="MEDS_domain"/>
</dbReference>
<feature type="domain" description="Histidine kinase/HSP90-like ATPase" evidence="2">
    <location>
        <begin position="83"/>
        <end position="194"/>
    </location>
</feature>
<evidence type="ECO:0000259" key="3">
    <source>
        <dbReference type="Pfam" id="PF14417"/>
    </source>
</evidence>
<dbReference type="RefSeq" id="WP_364018257.1">
    <property type="nucleotide sequence ID" value="NZ_JBFATD010000001.1"/>
</dbReference>
<dbReference type="CDD" id="cd16936">
    <property type="entry name" value="HATPase_RsbW-like"/>
    <property type="match status" value="1"/>
</dbReference>
<proteinExistence type="predicted"/>
<name>A0ABV3J836_9ACTN</name>
<evidence type="ECO:0000313" key="4">
    <source>
        <dbReference type="EMBL" id="MEV5244315.1"/>
    </source>
</evidence>
<keyword evidence="5" id="KW-1185">Reference proteome</keyword>
<dbReference type="Gene3D" id="3.30.565.10">
    <property type="entry name" value="Histidine kinase-like ATPase, C-terminal domain"/>
    <property type="match status" value="1"/>
</dbReference>
<dbReference type="Pfam" id="PF13581">
    <property type="entry name" value="HATPase_c_2"/>
    <property type="match status" value="1"/>
</dbReference>
<organism evidence="4 5">
    <name type="scientific">Streptomyces werraensis</name>
    <dbReference type="NCBI Taxonomy" id="68284"/>
    <lineage>
        <taxon>Bacteria</taxon>
        <taxon>Bacillati</taxon>
        <taxon>Actinomycetota</taxon>
        <taxon>Actinomycetes</taxon>
        <taxon>Kitasatosporales</taxon>
        <taxon>Streptomycetaceae</taxon>
        <taxon>Streptomyces</taxon>
    </lineage>
</organism>
<dbReference type="InterPro" id="IPR047718">
    <property type="entry name" value="RsbA-like_anti_sig"/>
</dbReference>
<sequence>MEATRHEALINLAFNGRPVTILCPYDTALPERVLAEAYRTHPVVGDLNGYRHSPRYEDPLTVCRDCDTPLEEPTDPLVLHFTEQDLADVRDTAGQWARTAGLSPGRHTDWLLAVNEATGNSVRHGGGQGILRLWRTADTLIAEVRDRGRLSDALVGRRRPDPLSPAGGRGVWMMHQLCDLVEMRTPPSGLIVRMHVALD</sequence>
<dbReference type="InterPro" id="IPR003594">
    <property type="entry name" value="HATPase_dom"/>
</dbReference>
<reference evidence="4 5" key="1">
    <citation type="submission" date="2024-06" db="EMBL/GenBank/DDBJ databases">
        <title>The Natural Products Discovery Center: Release of the First 8490 Sequenced Strains for Exploring Actinobacteria Biosynthetic Diversity.</title>
        <authorList>
            <person name="Kalkreuter E."/>
            <person name="Kautsar S.A."/>
            <person name="Yang D."/>
            <person name="Bader C.D."/>
            <person name="Teijaro C.N."/>
            <person name="Fluegel L."/>
            <person name="Davis C.M."/>
            <person name="Simpson J.R."/>
            <person name="Lauterbach L."/>
            <person name="Steele A.D."/>
            <person name="Gui C."/>
            <person name="Meng S."/>
            <person name="Li G."/>
            <person name="Viehrig K."/>
            <person name="Ye F."/>
            <person name="Su P."/>
            <person name="Kiefer A.F."/>
            <person name="Nichols A."/>
            <person name="Cepeda A.J."/>
            <person name="Yan W."/>
            <person name="Fan B."/>
            <person name="Jiang Y."/>
            <person name="Adhikari A."/>
            <person name="Zheng C.-J."/>
            <person name="Schuster L."/>
            <person name="Cowan T.M."/>
            <person name="Smanski M.J."/>
            <person name="Chevrette M.G."/>
            <person name="De Carvalho L.P.S."/>
            <person name="Shen B."/>
        </authorList>
    </citation>
    <scope>NUCLEOTIDE SEQUENCE [LARGE SCALE GENOMIC DNA]</scope>
    <source>
        <strain evidence="4 5">NPDC052768</strain>
    </source>
</reference>
<dbReference type="NCBIfam" id="NF041045">
    <property type="entry name" value="RsbA_anti_sig"/>
    <property type="match status" value="1"/>
</dbReference>
<protein>
    <submittedName>
        <fullName evidence="4">Anti-sigma factor RsbA family regulatory protein</fullName>
    </submittedName>
</protein>
<keyword evidence="1" id="KW-0723">Serine/threonine-protein kinase</keyword>
<dbReference type="Proteomes" id="UP001552527">
    <property type="component" value="Unassembled WGS sequence"/>
</dbReference>
<dbReference type="Pfam" id="PF14417">
    <property type="entry name" value="MEDS"/>
    <property type="match status" value="1"/>
</dbReference>
<gene>
    <name evidence="4" type="ORF">AB0K95_03395</name>
</gene>
<dbReference type="SUPFAM" id="SSF55874">
    <property type="entry name" value="ATPase domain of HSP90 chaperone/DNA topoisomerase II/histidine kinase"/>
    <property type="match status" value="1"/>
</dbReference>
<keyword evidence="1" id="KW-0418">Kinase</keyword>
<dbReference type="InterPro" id="IPR050267">
    <property type="entry name" value="Anti-sigma-factor_SerPK"/>
</dbReference>
<accession>A0ABV3J836</accession>
<evidence type="ECO:0000256" key="1">
    <source>
        <dbReference type="ARBA" id="ARBA00022527"/>
    </source>
</evidence>
<keyword evidence="1" id="KW-0808">Transferase</keyword>
<evidence type="ECO:0000313" key="5">
    <source>
        <dbReference type="Proteomes" id="UP001552527"/>
    </source>
</evidence>
<dbReference type="PANTHER" id="PTHR35526:SF3">
    <property type="entry name" value="ANTI-SIGMA-F FACTOR RSBW"/>
    <property type="match status" value="1"/>
</dbReference>
<dbReference type="InterPro" id="IPR036890">
    <property type="entry name" value="HATPase_C_sf"/>
</dbReference>
<feature type="domain" description="MEDS" evidence="3">
    <location>
        <begin position="3"/>
        <end position="42"/>
    </location>
</feature>
<dbReference type="PANTHER" id="PTHR35526">
    <property type="entry name" value="ANTI-SIGMA-F FACTOR RSBW-RELATED"/>
    <property type="match status" value="1"/>
</dbReference>
<evidence type="ECO:0000259" key="2">
    <source>
        <dbReference type="Pfam" id="PF13581"/>
    </source>
</evidence>